<reference evidence="7" key="1">
    <citation type="submission" date="2014-02" db="EMBL/GenBank/DDBJ databases">
        <authorList>
            <person name="Genoscope - CEA"/>
        </authorList>
    </citation>
    <scope>NUCLEOTIDE SEQUENCE</scope>
    <source>
        <strain evidence="7">LS3</strain>
    </source>
</reference>
<evidence type="ECO:0000256" key="5">
    <source>
        <dbReference type="SAM" id="MobiDB-lite"/>
    </source>
</evidence>
<evidence type="ECO:0000256" key="4">
    <source>
        <dbReference type="ARBA" id="ARBA00023242"/>
    </source>
</evidence>
<name>A0A060TEC5_BLAAD</name>
<dbReference type="GO" id="GO:0006351">
    <property type="term" value="P:DNA-templated transcription"/>
    <property type="evidence" value="ECO:0007669"/>
    <property type="project" value="InterPro"/>
</dbReference>
<dbReference type="Pfam" id="PF07500">
    <property type="entry name" value="TFIIS_M"/>
    <property type="match status" value="1"/>
</dbReference>
<keyword evidence="1" id="KW-0479">Metal-binding</keyword>
<evidence type="ECO:0000256" key="3">
    <source>
        <dbReference type="ARBA" id="ARBA00022833"/>
    </source>
</evidence>
<organism evidence="7">
    <name type="scientific">Blastobotrys adeninivorans</name>
    <name type="common">Yeast</name>
    <name type="synonym">Arxula adeninivorans</name>
    <dbReference type="NCBI Taxonomy" id="409370"/>
    <lineage>
        <taxon>Eukaryota</taxon>
        <taxon>Fungi</taxon>
        <taxon>Dikarya</taxon>
        <taxon>Ascomycota</taxon>
        <taxon>Saccharomycotina</taxon>
        <taxon>Dipodascomycetes</taxon>
        <taxon>Dipodascales</taxon>
        <taxon>Trichomonascaceae</taxon>
        <taxon>Blastobotrys</taxon>
    </lineage>
</organism>
<reference evidence="7" key="2">
    <citation type="submission" date="2014-06" db="EMBL/GenBank/DDBJ databases">
        <title>The complete genome of Blastobotrys (Arxula) adeninivorans LS3 - a yeast of biotechnological interest.</title>
        <authorList>
            <person name="Kunze G."/>
            <person name="Gaillardin C."/>
            <person name="Czernicka M."/>
            <person name="Durrens P."/>
            <person name="Martin T."/>
            <person name="Boer E."/>
            <person name="Gabaldon T."/>
            <person name="Cruz J."/>
            <person name="Talla E."/>
            <person name="Marck C."/>
            <person name="Goffeau A."/>
            <person name="Barbe V."/>
            <person name="Baret P."/>
            <person name="Baronian K."/>
            <person name="Beier S."/>
            <person name="Bleykasten C."/>
            <person name="Bode R."/>
            <person name="Casaregola S."/>
            <person name="Despons L."/>
            <person name="Fairhead C."/>
            <person name="Giersberg M."/>
            <person name="Gierski P."/>
            <person name="Hahnel U."/>
            <person name="Hartmann A."/>
            <person name="Jankowska D."/>
            <person name="Jubin C."/>
            <person name="Jung P."/>
            <person name="Lafontaine I."/>
            <person name="Leh-Louis V."/>
            <person name="Lemaire M."/>
            <person name="Marcet-Houben M."/>
            <person name="Mascher M."/>
            <person name="Morel G."/>
            <person name="Richard G.-F."/>
            <person name="Riechen J."/>
            <person name="Sacerdot C."/>
            <person name="Sarkar A."/>
            <person name="Savel G."/>
            <person name="Schacherer J."/>
            <person name="Sherman D."/>
            <person name="Straub M.-L."/>
            <person name="Stein N."/>
            <person name="Thierry A."/>
            <person name="Trautwein-Schult A."/>
            <person name="Westhof E."/>
            <person name="Worch S."/>
            <person name="Dujon B."/>
            <person name="Souciet J.-L."/>
            <person name="Wincker P."/>
            <person name="Scholz U."/>
            <person name="Neuveglise N."/>
        </authorList>
    </citation>
    <scope>NUCLEOTIDE SEQUENCE</scope>
    <source>
        <strain evidence="7">LS3</strain>
    </source>
</reference>
<dbReference type="InterPro" id="IPR036575">
    <property type="entry name" value="TFIIS_cen_dom_sf"/>
</dbReference>
<evidence type="ECO:0000313" key="7">
    <source>
        <dbReference type="EMBL" id="CDP37561.1"/>
    </source>
</evidence>
<dbReference type="PANTHER" id="PTHR11477:SF0">
    <property type="entry name" value="IP08861P-RELATED"/>
    <property type="match status" value="1"/>
</dbReference>
<feature type="compositionally biased region" description="Polar residues" evidence="5">
    <location>
        <begin position="1"/>
        <end position="11"/>
    </location>
</feature>
<dbReference type="InterPro" id="IPR003618">
    <property type="entry name" value="TFIIS_cen_dom"/>
</dbReference>
<dbReference type="SUPFAM" id="SSF46942">
    <property type="entry name" value="Elongation factor TFIIS domain 2"/>
    <property type="match status" value="1"/>
</dbReference>
<keyword evidence="4" id="KW-0539">Nucleus</keyword>
<feature type="domain" description="TFIIS central" evidence="6">
    <location>
        <begin position="44"/>
        <end position="162"/>
    </location>
</feature>
<dbReference type="EMBL" id="HG937694">
    <property type="protein sequence ID" value="CDP37561.1"/>
    <property type="molecule type" value="Genomic_DNA"/>
</dbReference>
<dbReference type="GO" id="GO:0008270">
    <property type="term" value="F:zinc ion binding"/>
    <property type="evidence" value="ECO:0007669"/>
    <property type="project" value="UniProtKB-KW"/>
</dbReference>
<feature type="region of interest" description="Disordered" evidence="5">
    <location>
        <begin position="1"/>
        <end position="34"/>
    </location>
</feature>
<dbReference type="GO" id="GO:0005634">
    <property type="term" value="C:nucleus"/>
    <property type="evidence" value="ECO:0007669"/>
    <property type="project" value="TreeGrafter"/>
</dbReference>
<sequence>MPKVQRPSTVSRAKLMAAKRRRSSAGVNVAKQEPKLTEEQLQETRTKIRKNLETKLSIGETLPTDRELVSASAVAQEIEAAVFQDHNEHIDDEYKATIRRIMICLGDAKTGYRHRLLTKDIDGAEFARLSVNEMKSSERRNSDENLKKEGIRRATIAEVLPEDINKIKDGRDREKWGVTHSAASIDD</sequence>
<dbReference type="PhylomeDB" id="A0A060TEC5"/>
<evidence type="ECO:0000256" key="1">
    <source>
        <dbReference type="ARBA" id="ARBA00022723"/>
    </source>
</evidence>
<protein>
    <submittedName>
        <fullName evidence="7">ARAD1D14278p</fullName>
    </submittedName>
</protein>
<keyword evidence="3" id="KW-0862">Zinc</keyword>
<dbReference type="SMART" id="SM00510">
    <property type="entry name" value="TFS2M"/>
    <property type="match status" value="1"/>
</dbReference>
<dbReference type="Gene3D" id="1.10.472.30">
    <property type="entry name" value="Transcription elongation factor S-II, central domain"/>
    <property type="match status" value="1"/>
</dbReference>
<dbReference type="AlphaFoldDB" id="A0A060TEC5"/>
<dbReference type="PANTHER" id="PTHR11477">
    <property type="entry name" value="TRANSCRIPTION FACTOR S-II ZINC FINGER DOMAIN-CONTAINING PROTEIN"/>
    <property type="match status" value="1"/>
</dbReference>
<accession>A0A060TEC5</accession>
<proteinExistence type="predicted"/>
<keyword evidence="2" id="KW-0863">Zinc-finger</keyword>
<dbReference type="PROSITE" id="PS51321">
    <property type="entry name" value="TFIIS_CENTRAL"/>
    <property type="match status" value="1"/>
</dbReference>
<gene>
    <name evidence="7" type="ORF">GNLVRS02_ARAD1D14278g</name>
</gene>
<evidence type="ECO:0000256" key="2">
    <source>
        <dbReference type="ARBA" id="ARBA00022771"/>
    </source>
</evidence>
<evidence type="ECO:0000259" key="6">
    <source>
        <dbReference type="PROSITE" id="PS51321"/>
    </source>
</evidence>